<evidence type="ECO:0000256" key="1">
    <source>
        <dbReference type="ARBA" id="ARBA00023015"/>
    </source>
</evidence>
<keyword evidence="2 4" id="KW-0238">DNA-binding</keyword>
<protein>
    <submittedName>
        <fullName evidence="6">TetR family transcriptional regulator</fullName>
    </submittedName>
</protein>
<feature type="domain" description="HTH tetR-type" evidence="5">
    <location>
        <begin position="17"/>
        <end position="77"/>
    </location>
</feature>
<comment type="caution">
    <text evidence="6">The sequence shown here is derived from an EMBL/GenBank/DDBJ whole genome shotgun (WGS) entry which is preliminary data.</text>
</comment>
<dbReference type="InterPro" id="IPR001647">
    <property type="entry name" value="HTH_TetR"/>
</dbReference>
<dbReference type="OrthoDB" id="3210322at2"/>
<dbReference type="InterPro" id="IPR025996">
    <property type="entry name" value="MT1864/Rv1816-like_C"/>
</dbReference>
<organism evidence="6 7">
    <name type="scientific">Klugiella xanthotipulae</name>
    <dbReference type="NCBI Taxonomy" id="244735"/>
    <lineage>
        <taxon>Bacteria</taxon>
        <taxon>Bacillati</taxon>
        <taxon>Actinomycetota</taxon>
        <taxon>Actinomycetes</taxon>
        <taxon>Micrococcales</taxon>
        <taxon>Microbacteriaceae</taxon>
        <taxon>Klugiella</taxon>
    </lineage>
</organism>
<name>A0A543I5M8_9MICO</name>
<dbReference type="PROSITE" id="PS50977">
    <property type="entry name" value="HTH_TETR_2"/>
    <property type="match status" value="1"/>
</dbReference>
<dbReference type="InterPro" id="IPR009057">
    <property type="entry name" value="Homeodomain-like_sf"/>
</dbReference>
<dbReference type="RefSeq" id="WP_141915889.1">
    <property type="nucleotide sequence ID" value="NZ_BAAAYS010000026.1"/>
</dbReference>
<dbReference type="Gene3D" id="1.10.357.10">
    <property type="entry name" value="Tetracycline Repressor, domain 2"/>
    <property type="match status" value="1"/>
</dbReference>
<feature type="DNA-binding region" description="H-T-H motif" evidence="4">
    <location>
        <begin position="40"/>
        <end position="59"/>
    </location>
</feature>
<dbReference type="EMBL" id="VFPN01000001">
    <property type="protein sequence ID" value="TQM65913.1"/>
    <property type="molecule type" value="Genomic_DNA"/>
</dbReference>
<dbReference type="InterPro" id="IPR050109">
    <property type="entry name" value="HTH-type_TetR-like_transc_reg"/>
</dbReference>
<dbReference type="SUPFAM" id="SSF46689">
    <property type="entry name" value="Homeodomain-like"/>
    <property type="match status" value="1"/>
</dbReference>
<evidence type="ECO:0000313" key="6">
    <source>
        <dbReference type="EMBL" id="TQM65913.1"/>
    </source>
</evidence>
<dbReference type="AlphaFoldDB" id="A0A543I5M8"/>
<sequence length="234" mass="25256">MTSAGDAGKTTRQLHRERTEAELLTIARRHLGEVGAAGLSLRAIAREMGLVSSAVYRYFPSRDALLTTLILEAYNELGSHVESAEICVDRVNYRGRFTASALAMREWALDNRHRYALIYGSPVPGYAAPTDTVAAAARVGLVLVGVLSDALRAGHAATLTPALETASPAVAELSSILAAGLPPHLLALGVESWTRLHGVISFEVFGQYNRMVLDTESFYALVIDEVLSRLNLPR</sequence>
<accession>A0A543I5M8</accession>
<dbReference type="SUPFAM" id="SSF48498">
    <property type="entry name" value="Tetracyclin repressor-like, C-terminal domain"/>
    <property type="match status" value="1"/>
</dbReference>
<proteinExistence type="predicted"/>
<dbReference type="Proteomes" id="UP000318331">
    <property type="component" value="Unassembled WGS sequence"/>
</dbReference>
<keyword evidence="3" id="KW-0804">Transcription</keyword>
<evidence type="ECO:0000256" key="3">
    <source>
        <dbReference type="ARBA" id="ARBA00023163"/>
    </source>
</evidence>
<evidence type="ECO:0000259" key="5">
    <source>
        <dbReference type="PROSITE" id="PS50977"/>
    </source>
</evidence>
<dbReference type="InterPro" id="IPR036271">
    <property type="entry name" value="Tet_transcr_reg_TetR-rel_C_sf"/>
</dbReference>
<dbReference type="PANTHER" id="PTHR30055">
    <property type="entry name" value="HTH-TYPE TRANSCRIPTIONAL REGULATOR RUTR"/>
    <property type="match status" value="1"/>
</dbReference>
<gene>
    <name evidence="6" type="ORF">FB466_0733</name>
</gene>
<dbReference type="PANTHER" id="PTHR30055:SF243">
    <property type="entry name" value="HTH-TYPE TRANSCRIPTIONAL REGULATOR RV1816"/>
    <property type="match status" value="1"/>
</dbReference>
<evidence type="ECO:0000313" key="7">
    <source>
        <dbReference type="Proteomes" id="UP000318331"/>
    </source>
</evidence>
<evidence type="ECO:0000256" key="2">
    <source>
        <dbReference type="ARBA" id="ARBA00023125"/>
    </source>
</evidence>
<dbReference type="GO" id="GO:0000976">
    <property type="term" value="F:transcription cis-regulatory region binding"/>
    <property type="evidence" value="ECO:0007669"/>
    <property type="project" value="TreeGrafter"/>
</dbReference>
<dbReference type="GO" id="GO:0003700">
    <property type="term" value="F:DNA-binding transcription factor activity"/>
    <property type="evidence" value="ECO:0007669"/>
    <property type="project" value="TreeGrafter"/>
</dbReference>
<reference evidence="6 7" key="1">
    <citation type="submission" date="2019-06" db="EMBL/GenBank/DDBJ databases">
        <title>Sequencing the genomes of 1000 actinobacteria strains.</title>
        <authorList>
            <person name="Klenk H.-P."/>
        </authorList>
    </citation>
    <scope>NUCLEOTIDE SEQUENCE [LARGE SCALE GENOMIC DNA]</scope>
    <source>
        <strain evidence="6 7">DSM 18031</strain>
    </source>
</reference>
<dbReference type="Pfam" id="PF13305">
    <property type="entry name" value="TetR_C_33"/>
    <property type="match status" value="1"/>
</dbReference>
<keyword evidence="7" id="KW-1185">Reference proteome</keyword>
<evidence type="ECO:0000256" key="4">
    <source>
        <dbReference type="PROSITE-ProRule" id="PRU00335"/>
    </source>
</evidence>
<dbReference type="Pfam" id="PF00440">
    <property type="entry name" value="TetR_N"/>
    <property type="match status" value="1"/>
</dbReference>
<keyword evidence="1" id="KW-0805">Transcription regulation</keyword>